<keyword evidence="4" id="KW-0238">DNA-binding</keyword>
<dbReference type="Proteomes" id="UP001592581">
    <property type="component" value="Unassembled WGS sequence"/>
</dbReference>
<protein>
    <submittedName>
        <fullName evidence="4">ComEA family DNA-binding protein</fullName>
    </submittedName>
</protein>
<keyword evidence="5" id="KW-1185">Reference proteome</keyword>
<evidence type="ECO:0000259" key="3">
    <source>
        <dbReference type="SMART" id="SM00278"/>
    </source>
</evidence>
<proteinExistence type="predicted"/>
<dbReference type="EMBL" id="JBEUKS010000009">
    <property type="protein sequence ID" value="MFC1441598.1"/>
    <property type="molecule type" value="Genomic_DNA"/>
</dbReference>
<feature type="domain" description="Helix-hairpin-helix DNA-binding motif class 1" evidence="3">
    <location>
        <begin position="267"/>
        <end position="286"/>
    </location>
</feature>
<dbReference type="Gene3D" id="1.10.150.320">
    <property type="entry name" value="Photosystem II 12 kDa extrinsic protein"/>
    <property type="match status" value="1"/>
</dbReference>
<organism evidence="4 5">
    <name type="scientific">Streptacidiphilus jeojiensis</name>
    <dbReference type="NCBI Taxonomy" id="3229225"/>
    <lineage>
        <taxon>Bacteria</taxon>
        <taxon>Bacillati</taxon>
        <taxon>Actinomycetota</taxon>
        <taxon>Actinomycetes</taxon>
        <taxon>Kitasatosporales</taxon>
        <taxon>Streptomycetaceae</taxon>
        <taxon>Streptacidiphilus</taxon>
    </lineage>
</organism>
<feature type="transmembrane region" description="Helical" evidence="2">
    <location>
        <begin position="81"/>
        <end position="101"/>
    </location>
</feature>
<accession>A0ABV6XU59</accession>
<dbReference type="InterPro" id="IPR010994">
    <property type="entry name" value="RuvA_2-like"/>
</dbReference>
<dbReference type="InterPro" id="IPR019554">
    <property type="entry name" value="Soluble_ligand-bd"/>
</dbReference>
<feature type="region of interest" description="Disordered" evidence="1">
    <location>
        <begin position="21"/>
        <end position="61"/>
    </location>
</feature>
<dbReference type="InterPro" id="IPR051675">
    <property type="entry name" value="Endo/Exo/Phosphatase_dom_1"/>
</dbReference>
<name>A0ABV6XU59_9ACTN</name>
<evidence type="ECO:0000256" key="2">
    <source>
        <dbReference type="SAM" id="Phobius"/>
    </source>
</evidence>
<dbReference type="PANTHER" id="PTHR21180">
    <property type="entry name" value="ENDONUCLEASE/EXONUCLEASE/PHOSPHATASE FAMILY DOMAIN-CONTAINING PROTEIN 1"/>
    <property type="match status" value="1"/>
</dbReference>
<evidence type="ECO:0000256" key="1">
    <source>
        <dbReference type="SAM" id="MobiDB-lite"/>
    </source>
</evidence>
<dbReference type="GO" id="GO:0003677">
    <property type="term" value="F:DNA binding"/>
    <property type="evidence" value="ECO:0007669"/>
    <property type="project" value="UniProtKB-KW"/>
</dbReference>
<dbReference type="InterPro" id="IPR003583">
    <property type="entry name" value="Hlx-hairpin-Hlx_DNA-bd_motif"/>
</dbReference>
<reference evidence="4 5" key="1">
    <citation type="submission" date="2024-06" db="EMBL/GenBank/DDBJ databases">
        <authorList>
            <person name="Lee S.D."/>
        </authorList>
    </citation>
    <scope>NUCLEOTIDE SEQUENCE [LARGE SCALE GENOMIC DNA]</scope>
    <source>
        <strain evidence="4 5">N1-10</strain>
    </source>
</reference>
<keyword evidence="2" id="KW-1133">Transmembrane helix</keyword>
<dbReference type="SMART" id="SM00278">
    <property type="entry name" value="HhH1"/>
    <property type="match status" value="2"/>
</dbReference>
<comment type="caution">
    <text evidence="4">The sequence shown here is derived from an EMBL/GenBank/DDBJ whole genome shotgun (WGS) entry which is preliminary data.</text>
</comment>
<sequence>MRTLTRDRDTTTELVRQRMDALFEPVPAGRGRGGGSAARAPVAAAAPPASGAGPSPEPAPLPVRRRLPLALQERLDLDRRAVVGLSVLLVLGVGYGAQQFWAGRPEPVAVPTAEVSSGASLSPPLSSTLPSAASSVLVSSGAGAGAGAGGGGGVVVDVAGRVREPGVRTLPAGSRVQDALKAAGGAAPGTDLTGLNLARRLNDGEEIIVGAAPGAAGAASSSARPAGPLSLNSATVEQLDALPGLGPVLAQRIIQYRDQHGGFTSVDQLRKVSGFGERRLADLRAKLQP</sequence>
<dbReference type="Gene3D" id="3.10.560.10">
    <property type="entry name" value="Outer membrane lipoprotein wza domain like"/>
    <property type="match status" value="1"/>
</dbReference>
<evidence type="ECO:0000313" key="5">
    <source>
        <dbReference type="Proteomes" id="UP001592581"/>
    </source>
</evidence>
<keyword evidence="2" id="KW-0472">Membrane</keyword>
<dbReference type="PANTHER" id="PTHR21180:SF32">
    <property type="entry name" value="ENDONUCLEASE_EXONUCLEASE_PHOSPHATASE FAMILY DOMAIN-CONTAINING PROTEIN 1"/>
    <property type="match status" value="1"/>
</dbReference>
<dbReference type="Pfam" id="PF10531">
    <property type="entry name" value="SLBB"/>
    <property type="match status" value="1"/>
</dbReference>
<feature type="domain" description="Helix-hairpin-helix DNA-binding motif class 1" evidence="3">
    <location>
        <begin position="237"/>
        <end position="256"/>
    </location>
</feature>
<dbReference type="RefSeq" id="WP_380566724.1">
    <property type="nucleotide sequence ID" value="NZ_JBEUKS010000009.1"/>
</dbReference>
<dbReference type="Pfam" id="PF12836">
    <property type="entry name" value="HHH_3"/>
    <property type="match status" value="1"/>
</dbReference>
<dbReference type="SUPFAM" id="SSF47781">
    <property type="entry name" value="RuvA domain 2-like"/>
    <property type="match status" value="1"/>
</dbReference>
<keyword evidence="2" id="KW-0812">Transmembrane</keyword>
<gene>
    <name evidence="4" type="ORF">ABUW04_25400</name>
</gene>
<feature type="compositionally biased region" description="Low complexity" evidence="1">
    <location>
        <begin position="37"/>
        <end position="54"/>
    </location>
</feature>
<evidence type="ECO:0000313" key="4">
    <source>
        <dbReference type="EMBL" id="MFC1441598.1"/>
    </source>
</evidence>